<accession>A0ABR2I3K1</accession>
<organism evidence="3 4">
    <name type="scientific">Apiospora arundinis</name>
    <dbReference type="NCBI Taxonomy" id="335852"/>
    <lineage>
        <taxon>Eukaryota</taxon>
        <taxon>Fungi</taxon>
        <taxon>Dikarya</taxon>
        <taxon>Ascomycota</taxon>
        <taxon>Pezizomycotina</taxon>
        <taxon>Sordariomycetes</taxon>
        <taxon>Xylariomycetidae</taxon>
        <taxon>Amphisphaeriales</taxon>
        <taxon>Apiosporaceae</taxon>
        <taxon>Apiospora</taxon>
    </lineage>
</organism>
<protein>
    <submittedName>
        <fullName evidence="3">Uncharacterized protein</fullName>
    </submittedName>
</protein>
<keyword evidence="4" id="KW-1185">Reference proteome</keyword>
<proteinExistence type="predicted"/>
<evidence type="ECO:0000256" key="1">
    <source>
        <dbReference type="SAM" id="MobiDB-lite"/>
    </source>
</evidence>
<feature type="chain" id="PRO_5046105844" evidence="2">
    <location>
        <begin position="17"/>
        <end position="177"/>
    </location>
</feature>
<evidence type="ECO:0000256" key="2">
    <source>
        <dbReference type="SAM" id="SignalP"/>
    </source>
</evidence>
<feature type="region of interest" description="Disordered" evidence="1">
    <location>
        <begin position="111"/>
        <end position="137"/>
    </location>
</feature>
<name>A0ABR2I3K1_9PEZI</name>
<feature type="compositionally biased region" description="Pro residues" evidence="1">
    <location>
        <begin position="119"/>
        <end position="128"/>
    </location>
</feature>
<feature type="signal peptide" evidence="2">
    <location>
        <begin position="1"/>
        <end position="16"/>
    </location>
</feature>
<dbReference type="EMBL" id="JAPCWZ010000007">
    <property type="protein sequence ID" value="KAK8856973.1"/>
    <property type="molecule type" value="Genomic_DNA"/>
</dbReference>
<comment type="caution">
    <text evidence="3">The sequence shown here is derived from an EMBL/GenBank/DDBJ whole genome shotgun (WGS) entry which is preliminary data.</text>
</comment>
<evidence type="ECO:0000313" key="3">
    <source>
        <dbReference type="EMBL" id="KAK8856973.1"/>
    </source>
</evidence>
<gene>
    <name evidence="3" type="ORF">PGQ11_012885</name>
</gene>
<evidence type="ECO:0000313" key="4">
    <source>
        <dbReference type="Proteomes" id="UP001390339"/>
    </source>
</evidence>
<reference evidence="3 4" key="1">
    <citation type="journal article" date="2024" name="IMA Fungus">
        <title>Apiospora arundinis, a panoply of carbohydrate-active enzymes and secondary metabolites.</title>
        <authorList>
            <person name="Sorensen T."/>
            <person name="Petersen C."/>
            <person name="Muurmann A.T."/>
            <person name="Christiansen J.V."/>
            <person name="Brundto M.L."/>
            <person name="Overgaard C.K."/>
            <person name="Boysen A.T."/>
            <person name="Wollenberg R.D."/>
            <person name="Larsen T.O."/>
            <person name="Sorensen J.L."/>
            <person name="Nielsen K.L."/>
            <person name="Sondergaard T.E."/>
        </authorList>
    </citation>
    <scope>NUCLEOTIDE SEQUENCE [LARGE SCALE GENOMIC DNA]</scope>
    <source>
        <strain evidence="3 4">AAU 773</strain>
    </source>
</reference>
<sequence>MRSSFALLFLVTGSWATAIPPPGLSFRPIHERDTAEGSDQIVASDAKATCASYVTVTAIPPMITVLSPTMRAQQKRGVCSRPYTTVSVPHSTITAGESAIWKWSASLNAPATGDDDCPPIEPSPPPVATPGRPQTTSNNAIVFPASELAADVSTSTAVSLEYTITISLGPVTTTVVT</sequence>
<keyword evidence="2" id="KW-0732">Signal</keyword>
<dbReference type="Proteomes" id="UP001390339">
    <property type="component" value="Unassembled WGS sequence"/>
</dbReference>